<feature type="transmembrane region" description="Helical" evidence="1">
    <location>
        <begin position="232"/>
        <end position="251"/>
    </location>
</feature>
<accession>A0ABT3C1A1</accession>
<dbReference type="RefSeq" id="WP_206402953.1">
    <property type="nucleotide sequence ID" value="NZ_JAFGZD010000007.1"/>
</dbReference>
<feature type="transmembrane region" description="Helical" evidence="1">
    <location>
        <begin position="44"/>
        <end position="61"/>
    </location>
</feature>
<gene>
    <name evidence="2" type="ORF">OH718_19905</name>
</gene>
<dbReference type="Proteomes" id="UP001207294">
    <property type="component" value="Unassembled WGS sequence"/>
</dbReference>
<feature type="transmembrane region" description="Helical" evidence="1">
    <location>
        <begin position="167"/>
        <end position="192"/>
    </location>
</feature>
<sequence>MFELATFGLLCGFILGYLLVFVLNQVRQWIALHDSPAVKEFSTYAYWILAGGAFFALYMGYVRHSVMGNSILSTIGFYVGLLIPFIMKSRIRDLVENLLPEPDVLEAPVERGLSATNDERPIIRQSLTERLLSSEVLSIMALVLWIISLFLPVAVGSKSEITPGWLALYMGWAGVGIVQFAWFANPFFLISFIRLQISRSAVELAVIALLLSLNTFTFPAYIFGVYGYGWGMILWFVAIALMVAAAGAFEIENVKETGVDKGGWLRPVGIYLAVLIAGISIALSIYDHTNADSEDKKRLVNIAIKREPSEKDGPHL</sequence>
<evidence type="ECO:0000256" key="1">
    <source>
        <dbReference type="SAM" id="Phobius"/>
    </source>
</evidence>
<name>A0ABT3C1A1_9PSED</name>
<dbReference type="GeneID" id="93561579"/>
<feature type="transmembrane region" description="Helical" evidence="1">
    <location>
        <begin position="204"/>
        <end position="226"/>
    </location>
</feature>
<keyword evidence="3" id="KW-1185">Reference proteome</keyword>
<protein>
    <submittedName>
        <fullName evidence="2">Uncharacterized protein</fullName>
    </submittedName>
</protein>
<dbReference type="EMBL" id="JAOXML010000019">
    <property type="protein sequence ID" value="MCV4378872.1"/>
    <property type="molecule type" value="Genomic_DNA"/>
</dbReference>
<evidence type="ECO:0000313" key="2">
    <source>
        <dbReference type="EMBL" id="MCV4378872.1"/>
    </source>
</evidence>
<feature type="transmembrane region" description="Helical" evidence="1">
    <location>
        <begin position="263"/>
        <end position="286"/>
    </location>
</feature>
<keyword evidence="1" id="KW-0812">Transmembrane</keyword>
<reference evidence="2 3" key="1">
    <citation type="submission" date="2022-10" db="EMBL/GenBank/DDBJ databases">
        <title>Characterization of Pseudomonas capsici strains from pepper and tomato in Georgia.</title>
        <authorList>
            <person name="Zhao M."/>
            <person name="Dutta B."/>
        </authorList>
    </citation>
    <scope>NUCLEOTIDE SEQUENCE [LARGE SCALE GENOMIC DNA]</scope>
    <source>
        <strain evidence="2 3">Pc20-5</strain>
    </source>
</reference>
<feature type="transmembrane region" description="Helical" evidence="1">
    <location>
        <begin position="67"/>
        <end position="87"/>
    </location>
</feature>
<organism evidence="2 3">
    <name type="scientific">Pseudomonas capsici</name>
    <dbReference type="NCBI Taxonomy" id="2810614"/>
    <lineage>
        <taxon>Bacteria</taxon>
        <taxon>Pseudomonadati</taxon>
        <taxon>Pseudomonadota</taxon>
        <taxon>Gammaproteobacteria</taxon>
        <taxon>Pseudomonadales</taxon>
        <taxon>Pseudomonadaceae</taxon>
        <taxon>Pseudomonas</taxon>
    </lineage>
</organism>
<evidence type="ECO:0000313" key="3">
    <source>
        <dbReference type="Proteomes" id="UP001207294"/>
    </source>
</evidence>
<feature type="transmembrane region" description="Helical" evidence="1">
    <location>
        <begin position="136"/>
        <end position="155"/>
    </location>
</feature>
<keyword evidence="1" id="KW-1133">Transmembrane helix</keyword>
<comment type="caution">
    <text evidence="2">The sequence shown here is derived from an EMBL/GenBank/DDBJ whole genome shotgun (WGS) entry which is preliminary data.</text>
</comment>
<feature type="transmembrane region" description="Helical" evidence="1">
    <location>
        <begin position="6"/>
        <end position="23"/>
    </location>
</feature>
<keyword evidence="1" id="KW-0472">Membrane</keyword>
<proteinExistence type="predicted"/>